<protein>
    <submittedName>
        <fullName evidence="1">Uncharacterized protein</fullName>
    </submittedName>
</protein>
<sequence length="69" mass="7499">MSKMSNLTTLAFHSEKKHSVRYDIPKGEDLQMSLYVPKAHPVLAEFASPDYPDTIDVGLSVSGTTSATS</sequence>
<organism evidence="1">
    <name type="scientific">marine sediment metagenome</name>
    <dbReference type="NCBI Taxonomy" id="412755"/>
    <lineage>
        <taxon>unclassified sequences</taxon>
        <taxon>metagenomes</taxon>
        <taxon>ecological metagenomes</taxon>
    </lineage>
</organism>
<reference evidence="1" key="1">
    <citation type="journal article" date="2015" name="Nature">
        <title>Complex archaea that bridge the gap between prokaryotes and eukaryotes.</title>
        <authorList>
            <person name="Spang A."/>
            <person name="Saw J.H."/>
            <person name="Jorgensen S.L."/>
            <person name="Zaremba-Niedzwiedzka K."/>
            <person name="Martijn J."/>
            <person name="Lind A.E."/>
            <person name="van Eijk R."/>
            <person name="Schleper C."/>
            <person name="Guy L."/>
            <person name="Ettema T.J."/>
        </authorList>
    </citation>
    <scope>NUCLEOTIDE SEQUENCE</scope>
</reference>
<gene>
    <name evidence="1" type="ORF">LCGC14_1805830</name>
</gene>
<name>A0A0F9JMY5_9ZZZZ</name>
<evidence type="ECO:0000313" key="1">
    <source>
        <dbReference type="EMBL" id="KKM00298.1"/>
    </source>
</evidence>
<dbReference type="EMBL" id="LAZR01017465">
    <property type="protein sequence ID" value="KKM00298.1"/>
    <property type="molecule type" value="Genomic_DNA"/>
</dbReference>
<comment type="caution">
    <text evidence="1">The sequence shown here is derived from an EMBL/GenBank/DDBJ whole genome shotgun (WGS) entry which is preliminary data.</text>
</comment>
<dbReference type="AlphaFoldDB" id="A0A0F9JMY5"/>
<proteinExistence type="predicted"/>
<accession>A0A0F9JMY5</accession>